<protein>
    <submittedName>
        <fullName evidence="1">Uncharacterized protein</fullName>
    </submittedName>
</protein>
<dbReference type="EMBL" id="POTW01000078">
    <property type="protein sequence ID" value="PZF80725.1"/>
    <property type="molecule type" value="Genomic_DNA"/>
</dbReference>
<accession>A0A2W2AZV8</accession>
<dbReference type="AlphaFoldDB" id="A0A2W2AZV8"/>
<proteinExistence type="predicted"/>
<keyword evidence="2" id="KW-1185">Reference proteome</keyword>
<evidence type="ECO:0000313" key="2">
    <source>
        <dbReference type="Proteomes" id="UP000248764"/>
    </source>
</evidence>
<gene>
    <name evidence="1" type="ORF">C1I92_24610</name>
</gene>
<reference evidence="1 2" key="1">
    <citation type="submission" date="2018-01" db="EMBL/GenBank/DDBJ databases">
        <title>Draft genome sequence of Jiangella sp. GTF31.</title>
        <authorList>
            <person name="Sahin N."/>
            <person name="Ay H."/>
            <person name="Saygin H."/>
        </authorList>
    </citation>
    <scope>NUCLEOTIDE SEQUENCE [LARGE SCALE GENOMIC DNA]</scope>
    <source>
        <strain evidence="1 2">GTF31</strain>
    </source>
</reference>
<dbReference type="Proteomes" id="UP000248764">
    <property type="component" value="Unassembled WGS sequence"/>
</dbReference>
<comment type="caution">
    <text evidence="1">The sequence shown here is derived from an EMBL/GenBank/DDBJ whole genome shotgun (WGS) entry which is preliminary data.</text>
</comment>
<sequence length="247" mass="26336">MERYRGDRFTAPAAVPFRDLRRVEDVLLDVLAGRPEPVDVVALAPLAPLGTHSVLATVDQNKIVTTVRGTDVAADPTNGLALEAAVRRRSDAAGGVARLAAIQRVVRAQLAGGPARFAHFSLFAQVTAGRDVGSLGFERTALAEQLAVIDTALRRLGAGEVEVRLTVLDPRFQLVADGVEGGVLDPDRESGRGYYEGLCFKVMARLGDAELVEIGDGGFTGWTRGLLSNRKERLLISGLGIDRLAMP</sequence>
<organism evidence="1 2">
    <name type="scientific">Jiangella anatolica</name>
    <dbReference type="NCBI Taxonomy" id="2670374"/>
    <lineage>
        <taxon>Bacteria</taxon>
        <taxon>Bacillati</taxon>
        <taxon>Actinomycetota</taxon>
        <taxon>Actinomycetes</taxon>
        <taxon>Jiangellales</taxon>
        <taxon>Jiangellaceae</taxon>
        <taxon>Jiangella</taxon>
    </lineage>
</organism>
<evidence type="ECO:0000313" key="1">
    <source>
        <dbReference type="EMBL" id="PZF80725.1"/>
    </source>
</evidence>
<name>A0A2W2AZV8_9ACTN</name>